<dbReference type="Pfam" id="PF00586">
    <property type="entry name" value="AIRS"/>
    <property type="match status" value="1"/>
</dbReference>
<comment type="caution">
    <text evidence="2">The sequence shown here is derived from an EMBL/GenBank/DDBJ whole genome shotgun (WGS) entry which is preliminary data.</text>
</comment>
<dbReference type="Proteomes" id="UP000232688">
    <property type="component" value="Unassembled WGS sequence"/>
</dbReference>
<reference evidence="2 3" key="2">
    <citation type="submission" date="2017-10" db="EMBL/GenBank/DDBJ databases">
        <title>Genome analyses suggest a sexual origin of heterokaryosis in a supposedly ancient asexual fungus.</title>
        <authorList>
            <person name="Corradi N."/>
            <person name="Sedzielewska K."/>
            <person name="Noel J."/>
            <person name="Charron P."/>
            <person name="Farinelli L."/>
            <person name="Marton T."/>
            <person name="Kruger M."/>
            <person name="Pelin A."/>
            <person name="Brachmann A."/>
            <person name="Corradi N."/>
        </authorList>
    </citation>
    <scope>NUCLEOTIDE SEQUENCE [LARGE SCALE GENOMIC DNA]</scope>
    <source>
        <strain evidence="2 3">A1</strain>
    </source>
</reference>
<protein>
    <submittedName>
        <fullName evidence="2">PurM N-terminal domain-like protein</fullName>
    </submittedName>
</protein>
<dbReference type="GO" id="GO:0004642">
    <property type="term" value="F:phosphoribosylformylglycinamidine synthase activity"/>
    <property type="evidence" value="ECO:0007669"/>
    <property type="project" value="InterPro"/>
</dbReference>
<dbReference type="SUPFAM" id="SSF55326">
    <property type="entry name" value="PurM N-terminal domain-like"/>
    <property type="match status" value="1"/>
</dbReference>
<feature type="non-terminal residue" evidence="2">
    <location>
        <position position="1"/>
    </location>
</feature>
<dbReference type="InterPro" id="IPR036921">
    <property type="entry name" value="PurM-like_N_sf"/>
</dbReference>
<organism evidence="2 3">
    <name type="scientific">Rhizophagus irregularis</name>
    <dbReference type="NCBI Taxonomy" id="588596"/>
    <lineage>
        <taxon>Eukaryota</taxon>
        <taxon>Fungi</taxon>
        <taxon>Fungi incertae sedis</taxon>
        <taxon>Mucoromycota</taxon>
        <taxon>Glomeromycotina</taxon>
        <taxon>Glomeromycetes</taxon>
        <taxon>Glomerales</taxon>
        <taxon>Glomeraceae</taxon>
        <taxon>Rhizophagus</taxon>
    </lineage>
</organism>
<dbReference type="VEuPathDB" id="FungiDB:RhiirA1_406003"/>
<dbReference type="CDD" id="cd02204">
    <property type="entry name" value="PurL_repeat2"/>
    <property type="match status" value="1"/>
</dbReference>
<name>A0A2N0QHG2_9GLOM</name>
<dbReference type="EMBL" id="LLXH01009859">
    <property type="protein sequence ID" value="PKC50494.1"/>
    <property type="molecule type" value="Genomic_DNA"/>
</dbReference>
<evidence type="ECO:0000259" key="1">
    <source>
        <dbReference type="Pfam" id="PF00586"/>
    </source>
</evidence>
<evidence type="ECO:0000313" key="2">
    <source>
        <dbReference type="EMBL" id="PKC50494.1"/>
    </source>
</evidence>
<proteinExistence type="predicted"/>
<dbReference type="PANTHER" id="PTHR43555:SF1">
    <property type="entry name" value="PHOSPHORIBOSYLFORMYLGLYCINAMIDINE SYNTHASE SUBUNIT PURL"/>
    <property type="match status" value="1"/>
</dbReference>
<gene>
    <name evidence="2" type="ORF">RhiirA1_406003</name>
</gene>
<accession>A0A2N0QHG2</accession>
<dbReference type="Gene3D" id="3.30.1330.10">
    <property type="entry name" value="PurM-like, N-terminal domain"/>
    <property type="match status" value="1"/>
</dbReference>
<feature type="non-terminal residue" evidence="2">
    <location>
        <position position="194"/>
    </location>
</feature>
<dbReference type="InterPro" id="IPR010074">
    <property type="entry name" value="PRibForGlyAmidine_synth_PurL"/>
</dbReference>
<reference evidence="2 3" key="1">
    <citation type="submission" date="2017-10" db="EMBL/GenBank/DDBJ databases">
        <title>Extensive intraspecific genome diversity in a model arbuscular mycorrhizal fungus.</title>
        <authorList>
            <person name="Chen E.C.H."/>
            <person name="Morin E."/>
            <person name="Baudet D."/>
            <person name="Noel J."/>
            <person name="Ndikumana S."/>
            <person name="Charron P."/>
            <person name="St-Onge C."/>
            <person name="Giorgi J."/>
            <person name="Grigoriev I.V."/>
            <person name="Roux C."/>
            <person name="Martin F.M."/>
            <person name="Corradi N."/>
        </authorList>
    </citation>
    <scope>NUCLEOTIDE SEQUENCE [LARGE SCALE GENOMIC DNA]</scope>
    <source>
        <strain evidence="2 3">A1</strain>
    </source>
</reference>
<dbReference type="InterPro" id="IPR016188">
    <property type="entry name" value="PurM-like_N"/>
</dbReference>
<feature type="domain" description="PurM-like N-terminal" evidence="1">
    <location>
        <begin position="79"/>
        <end position="193"/>
    </location>
</feature>
<dbReference type="AlphaFoldDB" id="A0A2N0QHG2"/>
<evidence type="ECO:0000313" key="3">
    <source>
        <dbReference type="Proteomes" id="UP000232688"/>
    </source>
</evidence>
<sequence>VVAEVPADALAEDAPVYHKPSKEPAYFAEFQAIENNEPEVTDLKETLKSLLQAPTIASKEWVYDQYDYQVRTNTVVAPGSDAAVLRVRGTNKGLAMTTDCNSRYIFLDPETGGKIAVAEAARNIVVSGGEPLAITDCLNFGNPEKPEIFWQIEKSADGISAACTALNAPVIGGNVSLYNERSGEAVYPTPTIGM</sequence>
<dbReference type="PANTHER" id="PTHR43555">
    <property type="entry name" value="PHOSPHORIBOSYLFORMYLGLYCINAMIDINE SYNTHASE SUBUNIT PURL"/>
    <property type="match status" value="1"/>
</dbReference>
<dbReference type="GO" id="GO:0006189">
    <property type="term" value="P:'de novo' IMP biosynthetic process"/>
    <property type="evidence" value="ECO:0007669"/>
    <property type="project" value="InterPro"/>
</dbReference>